<dbReference type="AlphaFoldDB" id="A1SS51"/>
<evidence type="ECO:0000256" key="1">
    <source>
        <dbReference type="SAM" id="Phobius"/>
    </source>
</evidence>
<evidence type="ECO:0000313" key="2">
    <source>
        <dbReference type="EMBL" id="ABM02316.1"/>
    </source>
</evidence>
<dbReference type="Proteomes" id="UP000000639">
    <property type="component" value="Chromosome"/>
</dbReference>
<sequence>MTFILIILFFSRVPVVISDRLTDTLWPIGHIVSFACWAWWLLSCNVYIKSESSKRQLLFLLLITLTIGGGIELLQPFFSRRAQLSDLYYDLFGTFFAYLFFGNFNKNNKLLIVSRFLYITLLLYITSPAMLAVKDEYDLRMDFPIIAKFDSYSELTRWKADLPLSMVNTSELSETRVADTNLMKVTFAAKKDSAQYYVFLPAIGKGISRLSFHFLILTKLHLRLGLLSQTKFITNRNPIIMIDLENGY</sequence>
<proteinExistence type="predicted"/>
<dbReference type="EMBL" id="CP000510">
    <property type="protein sequence ID" value="ABM02316.1"/>
    <property type="molecule type" value="Genomic_DNA"/>
</dbReference>
<keyword evidence="1" id="KW-0472">Membrane</keyword>
<keyword evidence="3" id="KW-1185">Reference proteome</keyword>
<dbReference type="HOGENOM" id="CLU_1119445_0_0_6"/>
<keyword evidence="1" id="KW-0812">Transmembrane</keyword>
<dbReference type="STRING" id="357804.Ping_0458"/>
<keyword evidence="1" id="KW-1133">Transmembrane helix</keyword>
<evidence type="ECO:0000313" key="3">
    <source>
        <dbReference type="Proteomes" id="UP000000639"/>
    </source>
</evidence>
<feature type="transmembrane region" description="Helical" evidence="1">
    <location>
        <begin position="57"/>
        <end position="75"/>
    </location>
</feature>
<dbReference type="KEGG" id="pin:Ping_0458"/>
<name>A1SS51_PSYIN</name>
<feature type="transmembrane region" description="Helical" evidence="1">
    <location>
        <begin position="87"/>
        <end position="104"/>
    </location>
</feature>
<accession>A1SS51</accession>
<organism evidence="2 3">
    <name type="scientific">Psychromonas ingrahamii (strain DSM 17664 / CCUG 51855 / 37)</name>
    <dbReference type="NCBI Taxonomy" id="357804"/>
    <lineage>
        <taxon>Bacteria</taxon>
        <taxon>Pseudomonadati</taxon>
        <taxon>Pseudomonadota</taxon>
        <taxon>Gammaproteobacteria</taxon>
        <taxon>Alteromonadales</taxon>
        <taxon>Psychromonadaceae</taxon>
        <taxon>Psychromonas</taxon>
    </lineage>
</organism>
<feature type="transmembrane region" description="Helical" evidence="1">
    <location>
        <begin position="116"/>
        <end position="133"/>
    </location>
</feature>
<feature type="transmembrane region" description="Helical" evidence="1">
    <location>
        <begin position="28"/>
        <end position="48"/>
    </location>
</feature>
<gene>
    <name evidence="2" type="ordered locus">Ping_0458</name>
</gene>
<protein>
    <submittedName>
        <fullName evidence="2">Uncharacterized protein</fullName>
    </submittedName>
</protein>
<reference evidence="2 3" key="1">
    <citation type="submission" date="2007-01" db="EMBL/GenBank/DDBJ databases">
        <title>Complete sequence of Psychromonas ingrahamii 37.</title>
        <authorList>
            <consortium name="US DOE Joint Genome Institute"/>
            <person name="Copeland A."/>
            <person name="Lucas S."/>
            <person name="Lapidus A."/>
            <person name="Barry K."/>
            <person name="Detter J.C."/>
            <person name="Glavina del Rio T."/>
            <person name="Hammon N."/>
            <person name="Israni S."/>
            <person name="Dalin E."/>
            <person name="Tice H."/>
            <person name="Pitluck S."/>
            <person name="Thompson L.S."/>
            <person name="Brettin T."/>
            <person name="Bruce D."/>
            <person name="Han C."/>
            <person name="Tapia R."/>
            <person name="Schmutz J."/>
            <person name="Larimer F."/>
            <person name="Land M."/>
            <person name="Hauser L."/>
            <person name="Kyrpides N."/>
            <person name="Ivanova N."/>
            <person name="Staley J."/>
            <person name="Richardson P."/>
        </authorList>
    </citation>
    <scope>NUCLEOTIDE SEQUENCE [LARGE SCALE GENOMIC DNA]</scope>
    <source>
        <strain evidence="2 3">37</strain>
    </source>
</reference>